<accession>A0A540V9B6</accession>
<organism evidence="2 3">
    <name type="scientific">Litorilinea aerophila</name>
    <dbReference type="NCBI Taxonomy" id="1204385"/>
    <lineage>
        <taxon>Bacteria</taxon>
        <taxon>Bacillati</taxon>
        <taxon>Chloroflexota</taxon>
        <taxon>Caldilineae</taxon>
        <taxon>Caldilineales</taxon>
        <taxon>Caldilineaceae</taxon>
        <taxon>Litorilinea</taxon>
    </lineage>
</organism>
<sequence>MSTESTFQSTEPMPLPPDFNPETLMVAKTTEYGLFHEVRRAARLAADLVAHGTPQDCALAARILEAVLRCQERDPRDPHHGNFYWMREDDHVEDLNAVEFVLEALLPMMIRHEDRLPAEIRSAVREAIRLGLAEIRRLDVLVAYTNIAVLDILNTCLGGEYLGDEALARRGYEKLAAWIAFTNRSGHPMEYNSPTYTAVTLRALKRLTDLVRDEATRQRARAMAARLALSVALHIHAGTGRWAGPHGRAYQPSVVCETPPEVEMLQAWIEDGTVPAWVGQLLAERPAVYQVTETAEASRDLALTTFLTPEFALGTASASFHPQANVCIAHVRRPRSEQDPAGCGVFYTRYLFDEKWFGDAYHPTDRTKTRNLPDEGSFVGVQRRNQALCVYGLAGRSQFHSAKAALIWTRRAALDQIWVDGQEVSTLPVTIPEGATVVVASGDAYVAIHPLSRTALGKEAPARLVERDGDLVLELYNYRGPEKRFWELNWPGAFYKGRPICAFYVEVAPRSAYPEAADFAAAIHAGEFAETLEPAFTYPAEGERRYTVAYRRAGQELGLSVDLMQWRLLGRWTEAGPLGWPMLEGEFVRQAAEGTVEVAGARLSADGGPLWLVSLPESRRWIGGYLGLGPTSLHLATPEGEITRSVDGPDVLVWEAGHPSA</sequence>
<dbReference type="Proteomes" id="UP000317371">
    <property type="component" value="Unassembled WGS sequence"/>
</dbReference>
<gene>
    <name evidence="2" type="ORF">FKZ61_21550</name>
</gene>
<evidence type="ECO:0000256" key="1">
    <source>
        <dbReference type="SAM" id="MobiDB-lite"/>
    </source>
</evidence>
<dbReference type="InParanoid" id="A0A540V9B6"/>
<protein>
    <recommendedName>
        <fullName evidence="4">Alginate lyase family protein</fullName>
    </recommendedName>
</protein>
<feature type="compositionally biased region" description="Polar residues" evidence="1">
    <location>
        <begin position="1"/>
        <end position="11"/>
    </location>
</feature>
<evidence type="ECO:0000313" key="3">
    <source>
        <dbReference type="Proteomes" id="UP000317371"/>
    </source>
</evidence>
<dbReference type="AlphaFoldDB" id="A0A540V9B6"/>
<evidence type="ECO:0000313" key="2">
    <source>
        <dbReference type="EMBL" id="TQE93376.1"/>
    </source>
</evidence>
<reference evidence="2 3" key="1">
    <citation type="submission" date="2019-06" db="EMBL/GenBank/DDBJ databases">
        <title>Genome sequence of Litorilinea aerophila BAA-2444.</title>
        <authorList>
            <person name="Maclea K.S."/>
            <person name="Maurais E.G."/>
            <person name="Iannazzi L.C."/>
        </authorList>
    </citation>
    <scope>NUCLEOTIDE SEQUENCE [LARGE SCALE GENOMIC DNA]</scope>
    <source>
        <strain evidence="2 3">ATCC BAA-2444</strain>
    </source>
</reference>
<comment type="caution">
    <text evidence="2">The sequence shown here is derived from an EMBL/GenBank/DDBJ whole genome shotgun (WGS) entry which is preliminary data.</text>
</comment>
<dbReference type="RefSeq" id="WP_141612237.1">
    <property type="nucleotide sequence ID" value="NZ_VIGC02000041.1"/>
</dbReference>
<proteinExistence type="predicted"/>
<feature type="region of interest" description="Disordered" evidence="1">
    <location>
        <begin position="1"/>
        <end position="20"/>
    </location>
</feature>
<dbReference type="EMBL" id="VIGC01000041">
    <property type="protein sequence ID" value="TQE93376.1"/>
    <property type="molecule type" value="Genomic_DNA"/>
</dbReference>
<name>A0A540V9B6_9CHLR</name>
<keyword evidence="3" id="KW-1185">Reference proteome</keyword>
<evidence type="ECO:0008006" key="4">
    <source>
        <dbReference type="Google" id="ProtNLM"/>
    </source>
</evidence>
<dbReference type="OrthoDB" id="9807041at2"/>